<evidence type="ECO:0000256" key="11">
    <source>
        <dbReference type="ARBA" id="ARBA00069173"/>
    </source>
</evidence>
<evidence type="ECO:0000256" key="9">
    <source>
        <dbReference type="ARBA" id="ARBA00033102"/>
    </source>
</evidence>
<dbReference type="HOGENOM" id="CLU_039622_0_1_3"/>
<dbReference type="EMBL" id="BA000045">
    <property type="protein sequence ID" value="BAC88829.1"/>
    <property type="molecule type" value="Genomic_DNA"/>
</dbReference>
<dbReference type="GO" id="GO:0034213">
    <property type="term" value="P:quinolinate catabolic process"/>
    <property type="evidence" value="ECO:0000318"/>
    <property type="project" value="GO_Central"/>
</dbReference>
<dbReference type="KEGG" id="gvi:gll0888"/>
<dbReference type="SUPFAM" id="SSF54675">
    <property type="entry name" value="Nicotinate/Quinolinate PRTase N-terminal domain-like"/>
    <property type="match status" value="1"/>
</dbReference>
<sequence>MLTNRYALPHPLLLDPLLSSWLAEDWGRGDRTSEALFAEESPDGHGKILLKEAGVVAGLPLVERLFAIVDPAVRFAPMCEEGTAAEARTVIAVVEGPVRSLLMGERVALNLLQRLSGIATITRRYVERLAGHHARLVDTRKTTPGLRLIEKYAVRVGGALNHRFGLDDAAMIKDNHIEAAGGIRPAVERLRGRIPFLMPIEVETESLEQVQEALGCGVQVIMLDNMPVERMREAVQLIAGRVLTEASGNITLDTLGDVAATGVDYISTSATITRAPWLDISLDLRRVPTTDTLPLD</sequence>
<feature type="domain" description="Quinolinate phosphoribosyl transferase N-terminal" evidence="14">
    <location>
        <begin position="30"/>
        <end position="116"/>
    </location>
</feature>
<dbReference type="UniPathway" id="UPA00253">
    <property type="reaction ID" value="UER00331"/>
</dbReference>
<dbReference type="InterPro" id="IPR037128">
    <property type="entry name" value="Quinolinate_PRibosylTase_N_sf"/>
</dbReference>
<comment type="function">
    <text evidence="1">Involved in the catabolism of quinolinic acid (QA).</text>
</comment>
<keyword evidence="7 12" id="KW-0328">Glycosyltransferase</keyword>
<dbReference type="CDD" id="cd01572">
    <property type="entry name" value="QPRTase"/>
    <property type="match status" value="1"/>
</dbReference>
<dbReference type="PANTHER" id="PTHR32179">
    <property type="entry name" value="NICOTINATE-NUCLEOTIDE PYROPHOSPHORYLASE [CARBOXYLATING]"/>
    <property type="match status" value="1"/>
</dbReference>
<evidence type="ECO:0000259" key="13">
    <source>
        <dbReference type="Pfam" id="PF01729"/>
    </source>
</evidence>
<dbReference type="PATRIC" id="fig|251221.4.peg.907"/>
<comment type="similarity">
    <text evidence="3 12">Belongs to the NadC/ModD family.</text>
</comment>
<dbReference type="FunFam" id="3.20.20.70:FF:000030">
    <property type="entry name" value="Nicotinate-nucleotide pyrophosphorylase, carboxylating"/>
    <property type="match status" value="1"/>
</dbReference>
<dbReference type="PhylomeDB" id="Q7NM79"/>
<dbReference type="GO" id="GO:0005737">
    <property type="term" value="C:cytoplasm"/>
    <property type="evidence" value="ECO:0000318"/>
    <property type="project" value="GO_Central"/>
</dbReference>
<dbReference type="AlphaFoldDB" id="Q7NM79"/>
<keyword evidence="6" id="KW-0662">Pyridine nucleotide biosynthesis</keyword>
<organism evidence="15 16">
    <name type="scientific">Gloeobacter violaceus (strain ATCC 29082 / PCC 7421)</name>
    <dbReference type="NCBI Taxonomy" id="251221"/>
    <lineage>
        <taxon>Bacteria</taxon>
        <taxon>Bacillati</taxon>
        <taxon>Cyanobacteriota</taxon>
        <taxon>Cyanophyceae</taxon>
        <taxon>Gloeobacterales</taxon>
        <taxon>Gloeobacteraceae</taxon>
        <taxon>Gloeobacter</taxon>
    </lineage>
</organism>
<keyword evidence="16" id="KW-1185">Reference proteome</keyword>
<dbReference type="Pfam" id="PF02749">
    <property type="entry name" value="QRPTase_N"/>
    <property type="match status" value="1"/>
</dbReference>
<dbReference type="InterPro" id="IPR002638">
    <property type="entry name" value="Quinolinate_PRibosylTrfase_C"/>
</dbReference>
<dbReference type="PANTHER" id="PTHR32179:SF3">
    <property type="entry name" value="NICOTINATE-NUCLEOTIDE PYROPHOSPHORYLASE [CARBOXYLATING]"/>
    <property type="match status" value="1"/>
</dbReference>
<dbReference type="InterPro" id="IPR004393">
    <property type="entry name" value="NadC"/>
</dbReference>
<dbReference type="InterPro" id="IPR027277">
    <property type="entry name" value="NadC/ModD"/>
</dbReference>
<dbReference type="FunCoup" id="Q7NM79">
    <property type="interactions" value="309"/>
</dbReference>
<evidence type="ECO:0000256" key="8">
    <source>
        <dbReference type="ARBA" id="ARBA00022679"/>
    </source>
</evidence>
<evidence type="ECO:0000256" key="10">
    <source>
        <dbReference type="ARBA" id="ARBA00047445"/>
    </source>
</evidence>
<comment type="subunit">
    <text evidence="4">Hexamer formed by 3 homodimers.</text>
</comment>
<dbReference type="EnsemblBacteria" id="BAC88829">
    <property type="protein sequence ID" value="BAC88829"/>
    <property type="gene ID" value="BAC88829"/>
</dbReference>
<dbReference type="Gene3D" id="3.20.20.70">
    <property type="entry name" value="Aldolase class I"/>
    <property type="match status" value="1"/>
</dbReference>
<dbReference type="GO" id="GO:0009435">
    <property type="term" value="P:NAD+ biosynthetic process"/>
    <property type="evidence" value="ECO:0000318"/>
    <property type="project" value="GO_Central"/>
</dbReference>
<protein>
    <recommendedName>
        <fullName evidence="11">Probable nicotinate-nucleotide pyrophosphorylase [carboxylating]</fullName>
        <ecNumber evidence="5">2.4.2.19</ecNumber>
    </recommendedName>
    <alternativeName>
        <fullName evidence="9">Quinolinate phosphoribosyltransferase [decarboxylating]</fullName>
    </alternativeName>
</protein>
<dbReference type="Proteomes" id="UP000000557">
    <property type="component" value="Chromosome"/>
</dbReference>
<evidence type="ECO:0000259" key="14">
    <source>
        <dbReference type="Pfam" id="PF02749"/>
    </source>
</evidence>
<evidence type="ECO:0000256" key="2">
    <source>
        <dbReference type="ARBA" id="ARBA00004893"/>
    </source>
</evidence>
<reference evidence="15 16" key="2">
    <citation type="journal article" date="2003" name="DNA Res.">
        <title>Complete genome structure of Gloeobacter violaceus PCC 7421, a cyanobacterium that lacks thylakoids (supplement).</title>
        <authorList>
            <person name="Nakamura Y."/>
            <person name="Kaneko T."/>
            <person name="Sato S."/>
            <person name="Mimuro M."/>
            <person name="Miyashita H."/>
            <person name="Tsuchiya T."/>
            <person name="Sasamoto S."/>
            <person name="Watanabe A."/>
            <person name="Kawashima K."/>
            <person name="Kishida Y."/>
            <person name="Kiyokawa C."/>
            <person name="Kohara M."/>
            <person name="Matsumoto M."/>
            <person name="Matsuno A."/>
            <person name="Nakazaki N."/>
            <person name="Shimpo S."/>
            <person name="Takeuchi C."/>
            <person name="Yamada M."/>
            <person name="Tabata S."/>
        </authorList>
    </citation>
    <scope>NUCLEOTIDE SEQUENCE [LARGE SCALE GENOMIC DNA]</scope>
    <source>
        <strain evidence="16">ATCC 29082 / PCC 7421</strain>
    </source>
</reference>
<accession>Q7NM79</accession>
<dbReference type="FunFam" id="3.90.1170.20:FF:000001">
    <property type="entry name" value="Nicotinate-nucleotide diphosphorylase (Carboxylating)"/>
    <property type="match status" value="1"/>
</dbReference>
<dbReference type="Pfam" id="PF01729">
    <property type="entry name" value="QRPTase_C"/>
    <property type="match status" value="1"/>
</dbReference>
<dbReference type="InterPro" id="IPR022412">
    <property type="entry name" value="Quinolinate_PRibosylTrfase_N"/>
</dbReference>
<gene>
    <name evidence="15" type="primary">nadC</name>
</gene>
<dbReference type="InParanoid" id="Q7NM79"/>
<dbReference type="RefSeq" id="WP_011140890.1">
    <property type="nucleotide sequence ID" value="NC_005125.1"/>
</dbReference>
<dbReference type="EC" id="2.4.2.19" evidence="5"/>
<evidence type="ECO:0000256" key="4">
    <source>
        <dbReference type="ARBA" id="ARBA00011218"/>
    </source>
</evidence>
<dbReference type="OrthoDB" id="9782546at2"/>
<evidence type="ECO:0000313" key="15">
    <source>
        <dbReference type="EMBL" id="BAC88829.1"/>
    </source>
</evidence>
<dbReference type="NCBIfam" id="TIGR00078">
    <property type="entry name" value="nadC"/>
    <property type="match status" value="1"/>
</dbReference>
<evidence type="ECO:0000256" key="12">
    <source>
        <dbReference type="PIRNR" id="PIRNR006250"/>
    </source>
</evidence>
<dbReference type="eggNOG" id="COG0157">
    <property type="taxonomic scope" value="Bacteria"/>
</dbReference>
<reference evidence="15 16" key="1">
    <citation type="journal article" date="2003" name="DNA Res.">
        <title>Complete genome structure of Gloeobacter violaceus PCC 7421, a cyanobacterium that lacks thylakoids.</title>
        <authorList>
            <person name="Nakamura Y."/>
            <person name="Kaneko T."/>
            <person name="Sato S."/>
            <person name="Mimuro M."/>
            <person name="Miyashita H."/>
            <person name="Tsuchiya T."/>
            <person name="Sasamoto S."/>
            <person name="Watanabe A."/>
            <person name="Kawashima K."/>
            <person name="Kishida Y."/>
            <person name="Kiyokawa C."/>
            <person name="Kohara M."/>
            <person name="Matsumoto M."/>
            <person name="Matsuno A."/>
            <person name="Nakazaki N."/>
            <person name="Shimpo S."/>
            <person name="Takeuchi C."/>
            <person name="Yamada M."/>
            <person name="Tabata S."/>
        </authorList>
    </citation>
    <scope>NUCLEOTIDE SEQUENCE [LARGE SCALE GENOMIC DNA]</scope>
    <source>
        <strain evidence="16">ATCC 29082 / PCC 7421</strain>
    </source>
</reference>
<evidence type="ECO:0000313" key="16">
    <source>
        <dbReference type="Proteomes" id="UP000000557"/>
    </source>
</evidence>
<name>Q7NM79_GLOVI</name>
<comment type="pathway">
    <text evidence="2">Cofactor biosynthesis; NAD(+) biosynthesis; nicotinate D-ribonucleotide from quinolinate: step 1/1.</text>
</comment>
<dbReference type="GO" id="GO:0004514">
    <property type="term" value="F:nicotinate-nucleotide diphosphorylase (carboxylating) activity"/>
    <property type="evidence" value="ECO:0000318"/>
    <property type="project" value="GO_Central"/>
</dbReference>
<comment type="catalytic activity">
    <reaction evidence="10">
        <text>nicotinate beta-D-ribonucleotide + CO2 + diphosphate = quinolinate + 5-phospho-alpha-D-ribose 1-diphosphate + 2 H(+)</text>
        <dbReference type="Rhea" id="RHEA:12733"/>
        <dbReference type="ChEBI" id="CHEBI:15378"/>
        <dbReference type="ChEBI" id="CHEBI:16526"/>
        <dbReference type="ChEBI" id="CHEBI:29959"/>
        <dbReference type="ChEBI" id="CHEBI:33019"/>
        <dbReference type="ChEBI" id="CHEBI:57502"/>
        <dbReference type="ChEBI" id="CHEBI:58017"/>
        <dbReference type="EC" id="2.4.2.19"/>
    </reaction>
</comment>
<dbReference type="InterPro" id="IPR036068">
    <property type="entry name" value="Nicotinate_pribotase-like_C"/>
</dbReference>
<keyword evidence="8 12" id="KW-0808">Transferase</keyword>
<dbReference type="InterPro" id="IPR013785">
    <property type="entry name" value="Aldolase_TIM"/>
</dbReference>
<dbReference type="PIRSF" id="PIRSF006250">
    <property type="entry name" value="NadC_ModD"/>
    <property type="match status" value="1"/>
</dbReference>
<evidence type="ECO:0000256" key="7">
    <source>
        <dbReference type="ARBA" id="ARBA00022676"/>
    </source>
</evidence>
<evidence type="ECO:0000256" key="6">
    <source>
        <dbReference type="ARBA" id="ARBA00022642"/>
    </source>
</evidence>
<dbReference type="SUPFAM" id="SSF51690">
    <property type="entry name" value="Nicotinate/Quinolinate PRTase C-terminal domain-like"/>
    <property type="match status" value="1"/>
</dbReference>
<dbReference type="STRING" id="251221.gene:10758366"/>
<evidence type="ECO:0000256" key="5">
    <source>
        <dbReference type="ARBA" id="ARBA00011944"/>
    </source>
</evidence>
<evidence type="ECO:0000256" key="3">
    <source>
        <dbReference type="ARBA" id="ARBA00009400"/>
    </source>
</evidence>
<evidence type="ECO:0000256" key="1">
    <source>
        <dbReference type="ARBA" id="ARBA00003237"/>
    </source>
</evidence>
<dbReference type="Gene3D" id="3.90.1170.20">
    <property type="entry name" value="Quinolinate phosphoribosyl transferase, N-terminal domain"/>
    <property type="match status" value="1"/>
</dbReference>
<proteinExistence type="inferred from homology"/>
<feature type="domain" description="Quinolinate phosphoribosyl transferase C-terminal" evidence="13">
    <location>
        <begin position="118"/>
        <end position="283"/>
    </location>
</feature>